<dbReference type="PANTHER" id="PTHR35337">
    <property type="entry name" value="SLR1478 PROTEIN"/>
    <property type="match status" value="1"/>
</dbReference>
<feature type="transmembrane region" description="Helical" evidence="1">
    <location>
        <begin position="12"/>
        <end position="32"/>
    </location>
</feature>
<reference evidence="2 3" key="1">
    <citation type="submission" date="2024-04" db="EMBL/GenBank/DDBJ databases">
        <title>draft genome sequnece of Paenibacillus filicis.</title>
        <authorList>
            <person name="Kim D.-U."/>
        </authorList>
    </citation>
    <scope>NUCLEOTIDE SEQUENCE [LARGE SCALE GENOMIC DNA]</scope>
    <source>
        <strain evidence="2 3">KACC14197</strain>
    </source>
</reference>
<dbReference type="EMBL" id="JBBPCC010000034">
    <property type="protein sequence ID" value="MEK8132743.1"/>
    <property type="molecule type" value="Genomic_DNA"/>
</dbReference>
<keyword evidence="3" id="KW-1185">Reference proteome</keyword>
<dbReference type="InterPro" id="IPR002798">
    <property type="entry name" value="SpoIIM-like"/>
</dbReference>
<accession>A0ABU9DV50</accession>
<protein>
    <submittedName>
        <fullName evidence="2">Stage II sporulation protein M</fullName>
    </submittedName>
</protein>
<feature type="transmembrane region" description="Helical" evidence="1">
    <location>
        <begin position="131"/>
        <end position="153"/>
    </location>
</feature>
<keyword evidence="1" id="KW-0472">Membrane</keyword>
<evidence type="ECO:0000313" key="2">
    <source>
        <dbReference type="EMBL" id="MEK8132743.1"/>
    </source>
</evidence>
<name>A0ABU9DV50_9BACL</name>
<proteinExistence type="predicted"/>
<feature type="transmembrane region" description="Helical" evidence="1">
    <location>
        <begin position="174"/>
        <end position="201"/>
    </location>
</feature>
<evidence type="ECO:0000313" key="3">
    <source>
        <dbReference type="Proteomes" id="UP001469365"/>
    </source>
</evidence>
<gene>
    <name evidence="2" type="ORF">WMW72_33165</name>
</gene>
<organism evidence="2 3">
    <name type="scientific">Paenibacillus filicis</name>
    <dbReference type="NCBI Taxonomy" id="669464"/>
    <lineage>
        <taxon>Bacteria</taxon>
        <taxon>Bacillati</taxon>
        <taxon>Bacillota</taxon>
        <taxon>Bacilli</taxon>
        <taxon>Bacillales</taxon>
        <taxon>Paenibacillaceae</taxon>
        <taxon>Paenibacillus</taxon>
    </lineage>
</organism>
<comment type="caution">
    <text evidence="2">The sequence shown here is derived from an EMBL/GenBank/DDBJ whole genome shotgun (WGS) entry which is preliminary data.</text>
</comment>
<dbReference type="PANTHER" id="PTHR35337:SF1">
    <property type="entry name" value="SLR1478 PROTEIN"/>
    <property type="match status" value="1"/>
</dbReference>
<keyword evidence="1" id="KW-1133">Transmembrane helix</keyword>
<dbReference type="Proteomes" id="UP001469365">
    <property type="component" value="Unassembled WGS sequence"/>
</dbReference>
<keyword evidence="1" id="KW-0812">Transmembrane</keyword>
<evidence type="ECO:0000256" key="1">
    <source>
        <dbReference type="SAM" id="Phobius"/>
    </source>
</evidence>
<dbReference type="RefSeq" id="WP_341419863.1">
    <property type="nucleotide sequence ID" value="NZ_JBBPCC010000034.1"/>
</dbReference>
<sequence>MKLRDAWEQLKLIKHYIIAAALVFVVAIFLGASEPERYRWMINLQLEALDKLKQDVVNEPNMQWSLFWVIFLNNTKVSLQVILSGLFFGIPPLFLLVSNGILLGYAGAVGADKDSLFSVLKGILPHGILELPAIVMACALSLRLGVLFSKWLISLPSPTRSKIVVQHLKVYLKSLVPLCLLLVVTLFIAAIIESTITLWIVQN</sequence>
<dbReference type="Pfam" id="PF01944">
    <property type="entry name" value="SpoIIM"/>
    <property type="match status" value="1"/>
</dbReference>